<name>A0A2H0N3I9_9BACT</name>
<accession>A0A2H0N3I9</accession>
<reference evidence="1 2" key="1">
    <citation type="submission" date="2017-09" db="EMBL/GenBank/DDBJ databases">
        <title>Depth-based differentiation of microbial function through sediment-hosted aquifers and enrichment of novel symbionts in the deep terrestrial subsurface.</title>
        <authorList>
            <person name="Probst A.J."/>
            <person name="Ladd B."/>
            <person name="Jarett J.K."/>
            <person name="Geller-Mcgrath D.E."/>
            <person name="Sieber C.M."/>
            <person name="Emerson J.B."/>
            <person name="Anantharaman K."/>
            <person name="Thomas B.C."/>
            <person name="Malmstrom R."/>
            <person name="Stieglmeier M."/>
            <person name="Klingl A."/>
            <person name="Woyke T."/>
            <person name="Ryan C.M."/>
            <person name="Banfield J.F."/>
        </authorList>
    </citation>
    <scope>NUCLEOTIDE SEQUENCE [LARGE SCALE GENOMIC DNA]</scope>
    <source>
        <strain evidence="1">CG11_big_fil_rev_8_21_14_0_20_43_7</strain>
    </source>
</reference>
<comment type="caution">
    <text evidence="1">The sequence shown here is derived from an EMBL/GenBank/DDBJ whole genome shotgun (WGS) entry which is preliminary data.</text>
</comment>
<evidence type="ECO:0000313" key="2">
    <source>
        <dbReference type="Proteomes" id="UP000229782"/>
    </source>
</evidence>
<evidence type="ECO:0000313" key="1">
    <source>
        <dbReference type="EMBL" id="PIR03462.1"/>
    </source>
</evidence>
<dbReference type="AlphaFoldDB" id="A0A2H0N3I9"/>
<feature type="non-terminal residue" evidence="1">
    <location>
        <position position="184"/>
    </location>
</feature>
<organism evidence="1 2">
    <name type="scientific">Candidatus Magasanikbacteria bacterium CG11_big_fil_rev_8_21_14_0_20_43_7</name>
    <dbReference type="NCBI Taxonomy" id="1974654"/>
    <lineage>
        <taxon>Bacteria</taxon>
        <taxon>Candidatus Magasanikiibacteriota</taxon>
    </lineage>
</organism>
<protein>
    <submittedName>
        <fullName evidence="1">Uncharacterized protein</fullName>
    </submittedName>
</protein>
<gene>
    <name evidence="1" type="ORF">COV60_00170</name>
</gene>
<dbReference type="EMBL" id="PCWM01000004">
    <property type="protein sequence ID" value="PIR03462.1"/>
    <property type="molecule type" value="Genomic_DNA"/>
</dbReference>
<dbReference type="Proteomes" id="UP000229782">
    <property type="component" value="Unassembled WGS sequence"/>
</dbReference>
<proteinExistence type="predicted"/>
<sequence length="184" mass="20882">MTPLSNIITGRSKTFSLNETLERMEREAHETITFAERNTRTETVETTTIELSQIKQALLDMRMQIDIIVAALDENVRTQIAKETEVYPAQTEQCTKPIYTIPYEQEIIFKQTQPETRPLAKPIFQQGSQIIEGIFTGNTMSGADGKLYTVPENYASKSKMVEGDLLKLTITQDGRLFYKQIGPV</sequence>